<feature type="region of interest" description="Disordered" evidence="1">
    <location>
        <begin position="1"/>
        <end position="50"/>
    </location>
</feature>
<proteinExistence type="predicted"/>
<feature type="compositionally biased region" description="Basic and acidic residues" evidence="1">
    <location>
        <begin position="292"/>
        <end position="302"/>
    </location>
</feature>
<reference evidence="2" key="1">
    <citation type="submission" date="2020-02" db="EMBL/GenBank/DDBJ databases">
        <authorList>
            <person name="Meier V. D."/>
        </authorList>
    </citation>
    <scope>NUCLEOTIDE SEQUENCE</scope>
    <source>
        <strain evidence="2">AVDCRST_MAG19</strain>
    </source>
</reference>
<name>A0A6J4V0Z8_9BACT</name>
<dbReference type="AlphaFoldDB" id="A0A6J4V0Z8"/>
<organism evidence="2">
    <name type="scientific">uncultured Thermomicrobiales bacterium</name>
    <dbReference type="NCBI Taxonomy" id="1645740"/>
    <lineage>
        <taxon>Bacteria</taxon>
        <taxon>Pseudomonadati</taxon>
        <taxon>Thermomicrobiota</taxon>
        <taxon>Thermomicrobia</taxon>
        <taxon>Thermomicrobiales</taxon>
        <taxon>environmental samples</taxon>
    </lineage>
</organism>
<feature type="non-terminal residue" evidence="2">
    <location>
        <position position="1"/>
    </location>
</feature>
<sequence length="318" mass="34516">GDRAAHIHVRPAGGGRRRPPRRPPSPRAPPHRHRPPLRQPVAGGRPRLSGLSGLRLPLLQLPLDHDAEVGDVRRLRELPAPDERRPLLDLARQHALLPRCLGPAGNRGGAGAGDAAQPAVARDGGLSRCLLCADDRPLGGRVGDMGLVPAPTVRGAQLRSRPGRPAQPRLVRRPRLGDARPRHRLAVGPGQRDGHLPGRPAGHPGRALRGGGPRWSIGVGADEEHHGAAANPGDPFQRHHRAHPRLPVLRAAVRDHRRWPSRRHPRLLPLPLRHRLPVLQDGVCVRDGLGPVRDHPDRDRGAPPHLRTLGFLPGRNPL</sequence>
<protein>
    <submittedName>
        <fullName evidence="2">N-Acetyl-D-glucosamine ABC transport system, permease protein 1</fullName>
    </submittedName>
</protein>
<accession>A0A6J4V0Z8</accession>
<evidence type="ECO:0000313" key="2">
    <source>
        <dbReference type="EMBL" id="CAA9565952.1"/>
    </source>
</evidence>
<dbReference type="EMBL" id="CADCWL010000104">
    <property type="protein sequence ID" value="CAA9565952.1"/>
    <property type="molecule type" value="Genomic_DNA"/>
</dbReference>
<evidence type="ECO:0000256" key="1">
    <source>
        <dbReference type="SAM" id="MobiDB-lite"/>
    </source>
</evidence>
<feature type="region of interest" description="Disordered" evidence="1">
    <location>
        <begin position="290"/>
        <end position="318"/>
    </location>
</feature>
<feature type="region of interest" description="Disordered" evidence="1">
    <location>
        <begin position="157"/>
        <end position="212"/>
    </location>
</feature>
<gene>
    <name evidence="2" type="ORF">AVDCRST_MAG19-2257</name>
</gene>
<feature type="non-terminal residue" evidence="2">
    <location>
        <position position="318"/>
    </location>
</feature>